<dbReference type="RefSeq" id="WP_154752311.1">
    <property type="nucleotide sequence ID" value="NZ_WLZX01000002.1"/>
</dbReference>
<evidence type="ECO:0000313" key="2">
    <source>
        <dbReference type="Proteomes" id="UP000480164"/>
    </source>
</evidence>
<reference evidence="1 2" key="1">
    <citation type="submission" date="2019-11" db="EMBL/GenBank/DDBJ databases">
        <title>Erwinia sp. nov., isolated from feces of birds in Tibet plateau of China.</title>
        <authorList>
            <person name="Ge Y."/>
        </authorList>
    </citation>
    <scope>NUCLEOTIDE SEQUENCE [LARGE SCALE GENOMIC DNA]</scope>
    <source>
        <strain evidence="1 2">J316</strain>
    </source>
</reference>
<evidence type="ECO:0000313" key="1">
    <source>
        <dbReference type="EMBL" id="MTD27034.1"/>
    </source>
</evidence>
<keyword evidence="2" id="KW-1185">Reference proteome</keyword>
<sequence length="88" mass="9977">MTRFTQDVHKRVNSDEHQQMIDYLSSEFGEEVSRTVLLLNARLMTTSMSDLKSVVINVTTKDNAQLTLKREGAQIEVKVNHISPEVCA</sequence>
<proteinExistence type="predicted"/>
<protein>
    <submittedName>
        <fullName evidence="1">Uncharacterized protein</fullName>
    </submittedName>
</protein>
<gene>
    <name evidence="1" type="ORF">GK011_08795</name>
</gene>
<comment type="caution">
    <text evidence="1">The sequence shown here is derived from an EMBL/GenBank/DDBJ whole genome shotgun (WGS) entry which is preliminary data.</text>
</comment>
<organism evidence="1 2">
    <name type="scientific">Erwinia sorbitola</name>
    <dbReference type="NCBI Taxonomy" id="2681984"/>
    <lineage>
        <taxon>Bacteria</taxon>
        <taxon>Pseudomonadati</taxon>
        <taxon>Pseudomonadota</taxon>
        <taxon>Gammaproteobacteria</taxon>
        <taxon>Enterobacterales</taxon>
        <taxon>Erwiniaceae</taxon>
        <taxon>Erwinia</taxon>
    </lineage>
</organism>
<dbReference type="Proteomes" id="UP000480164">
    <property type="component" value="Unassembled WGS sequence"/>
</dbReference>
<dbReference type="EMBL" id="WLZX01000002">
    <property type="protein sequence ID" value="MTD27034.1"/>
    <property type="molecule type" value="Genomic_DNA"/>
</dbReference>
<accession>A0ABW9RA73</accession>
<name>A0ABW9RA73_9GAMM</name>